<organism evidence="2 3">
    <name type="scientific">Penicillium steckii</name>
    <dbReference type="NCBI Taxonomy" id="303698"/>
    <lineage>
        <taxon>Eukaryota</taxon>
        <taxon>Fungi</taxon>
        <taxon>Dikarya</taxon>
        <taxon>Ascomycota</taxon>
        <taxon>Pezizomycotina</taxon>
        <taxon>Eurotiomycetes</taxon>
        <taxon>Eurotiomycetidae</taxon>
        <taxon>Eurotiales</taxon>
        <taxon>Aspergillaceae</taxon>
        <taxon>Penicillium</taxon>
    </lineage>
</organism>
<feature type="region of interest" description="Disordered" evidence="1">
    <location>
        <begin position="299"/>
        <end position="323"/>
    </location>
</feature>
<evidence type="ECO:0000313" key="2">
    <source>
        <dbReference type="EMBL" id="OQE29508.1"/>
    </source>
</evidence>
<proteinExistence type="predicted"/>
<protein>
    <submittedName>
        <fullName evidence="2">Uncharacterized protein</fullName>
    </submittedName>
</protein>
<feature type="compositionally biased region" description="Low complexity" evidence="1">
    <location>
        <begin position="70"/>
        <end position="79"/>
    </location>
</feature>
<feature type="compositionally biased region" description="Polar residues" evidence="1">
    <location>
        <begin position="90"/>
        <end position="113"/>
    </location>
</feature>
<dbReference type="STRING" id="303698.A0A1V6TSZ3"/>
<feature type="compositionally biased region" description="Basic and acidic residues" evidence="1">
    <location>
        <begin position="300"/>
        <end position="314"/>
    </location>
</feature>
<dbReference type="Proteomes" id="UP000191285">
    <property type="component" value="Unassembled WGS sequence"/>
</dbReference>
<evidence type="ECO:0000313" key="3">
    <source>
        <dbReference type="Proteomes" id="UP000191285"/>
    </source>
</evidence>
<dbReference type="OrthoDB" id="9977870at2759"/>
<feature type="compositionally biased region" description="Polar residues" evidence="1">
    <location>
        <begin position="123"/>
        <end position="143"/>
    </location>
</feature>
<dbReference type="AlphaFoldDB" id="A0A1V6TSZ3"/>
<accession>A0A1V6TSZ3</accession>
<sequence length="532" mass="59761">MDDSTSVNRTSILDEQRYRSEVLHFDSVEAEQARAQQLVDDARTLGLKVPEIEASAPLAASIASGMVDLSSPVLSSGSSTDRNSFADGSVTPSYETISPSPLDQVVSSPSEITIASERAKPGSTRSLASLSTRPTSYCSSESRNLPGAYGNNADGLSVAANRMSMLSVASADKKEKRRSSLKNAIGRIHFRKKRPSSVLLPPHSQVLISKGETGVDHVFLEQKKEAPTSNDVIPRPATTESLAKLEIPLFDKESLQRSLDDPELGEMLERHRMERNRHMAFQDAALGIVRQRHQNAITERYSDNERLEEEKRENNTAASSRLEERQLAIEMEQQRDFERAKINSRTRIKHMEGYFRNASPPPSPSPSPSKTQQSAESISETNGTPPTRRITQQQKEQLEQQYHAHESMDALHEARIKVLRDRQEMKLSEAIDRMERELDTLCEQNIQNVKKLQAEHRNEESSVIQALDSKKTELRHRWHLEEAILRRQLEQRNGLIYGPLPTIEFTISNSENETETENETRDSAICVSEGSS</sequence>
<reference evidence="3" key="1">
    <citation type="journal article" date="2017" name="Nat. Microbiol.">
        <title>Global analysis of biosynthetic gene clusters reveals vast potential of secondary metabolite production in Penicillium species.</title>
        <authorList>
            <person name="Nielsen J.C."/>
            <person name="Grijseels S."/>
            <person name="Prigent S."/>
            <person name="Ji B."/>
            <person name="Dainat J."/>
            <person name="Nielsen K.F."/>
            <person name="Frisvad J.C."/>
            <person name="Workman M."/>
            <person name="Nielsen J."/>
        </authorList>
    </citation>
    <scope>NUCLEOTIDE SEQUENCE [LARGE SCALE GENOMIC DNA]</scope>
    <source>
        <strain evidence="3">IBT 24891</strain>
    </source>
</reference>
<dbReference type="EMBL" id="MLKD01000002">
    <property type="protein sequence ID" value="OQE29508.1"/>
    <property type="molecule type" value="Genomic_DNA"/>
</dbReference>
<evidence type="ECO:0000256" key="1">
    <source>
        <dbReference type="SAM" id="MobiDB-lite"/>
    </source>
</evidence>
<gene>
    <name evidence="2" type="ORF">PENSTE_c002G01744</name>
</gene>
<feature type="region of interest" description="Disordered" evidence="1">
    <location>
        <begin position="70"/>
        <end position="145"/>
    </location>
</feature>
<feature type="region of interest" description="Disordered" evidence="1">
    <location>
        <begin position="509"/>
        <end position="532"/>
    </location>
</feature>
<name>A0A1V6TSZ3_9EURO</name>
<feature type="compositionally biased region" description="Polar residues" evidence="1">
    <location>
        <begin position="370"/>
        <end position="391"/>
    </location>
</feature>
<feature type="region of interest" description="Disordered" evidence="1">
    <location>
        <begin position="354"/>
        <end position="404"/>
    </location>
</feature>
<keyword evidence="3" id="KW-1185">Reference proteome</keyword>
<comment type="caution">
    <text evidence="2">The sequence shown here is derived from an EMBL/GenBank/DDBJ whole genome shotgun (WGS) entry which is preliminary data.</text>
</comment>